<evidence type="ECO:0000313" key="2">
    <source>
        <dbReference type="EMBL" id="KAF7298524.1"/>
    </source>
</evidence>
<keyword evidence="3" id="KW-1185">Reference proteome</keyword>
<dbReference type="SUPFAM" id="SSF54695">
    <property type="entry name" value="POZ domain"/>
    <property type="match status" value="1"/>
</dbReference>
<gene>
    <name evidence="2" type="ORF">MIND_00799000</name>
</gene>
<protein>
    <submittedName>
        <fullName evidence="2">BTB domain-containing protein</fullName>
    </submittedName>
</protein>
<dbReference type="OrthoDB" id="3220652at2759"/>
<comment type="caution">
    <text evidence="2">The sequence shown here is derived from an EMBL/GenBank/DDBJ whole genome shotgun (WGS) entry which is preliminary data.</text>
</comment>
<dbReference type="InterPro" id="IPR011333">
    <property type="entry name" value="SKP1/BTB/POZ_sf"/>
</dbReference>
<dbReference type="InterPro" id="IPR000210">
    <property type="entry name" value="BTB/POZ_dom"/>
</dbReference>
<proteinExistence type="predicted"/>
<evidence type="ECO:0000313" key="3">
    <source>
        <dbReference type="Proteomes" id="UP000636479"/>
    </source>
</evidence>
<dbReference type="Gene3D" id="3.30.710.10">
    <property type="entry name" value="Potassium Channel Kv1.1, Chain A"/>
    <property type="match status" value="1"/>
</dbReference>
<accession>A0A8H6W421</accession>
<dbReference type="PROSITE" id="PS50097">
    <property type="entry name" value="BTB"/>
    <property type="match status" value="1"/>
</dbReference>
<dbReference type="RefSeq" id="XP_037217912.1">
    <property type="nucleotide sequence ID" value="XM_037364670.1"/>
</dbReference>
<sequence>MGNLATPILNSSVMSSKLKNFARSRLWFCDGNIILVAASVAFKVHRGQLQRHSEVFDGLFNIPQPPEQDLLEGCPWFEIYDSPTDVFHFLTALYDGLYFSIPHAHDFPIIASVLRCSTKYLVEHLRQRCMARLEVEWPTTLAGWDSREQAATDALGHYAPRTSCAHPILLIDLAVELNLPFLLPAAMYDLARYGPSKIYSGTTVPALTSSIPTTLDADSPLSTMNLPEAFLVATFRGREAAQHYLANFVSTELEGRSPAAECLYLTEDPPSRRCRESFYFITLNVLRSVGGIACGRDADPLFTLVQAMDMLSRTDFSDGQKQCGLKMCHVCKLDFAKTAQTAREEVWQLLPSWFGLEEKKEMTVDAKN</sequence>
<name>A0A8H6W421_9AGAR</name>
<reference evidence="2" key="1">
    <citation type="submission" date="2020-05" db="EMBL/GenBank/DDBJ databases">
        <title>Mycena genomes resolve the evolution of fungal bioluminescence.</title>
        <authorList>
            <person name="Tsai I.J."/>
        </authorList>
    </citation>
    <scope>NUCLEOTIDE SEQUENCE</scope>
    <source>
        <strain evidence="2">171206Taipei</strain>
    </source>
</reference>
<dbReference type="EMBL" id="JACAZF010000007">
    <property type="protein sequence ID" value="KAF7298524.1"/>
    <property type="molecule type" value="Genomic_DNA"/>
</dbReference>
<feature type="domain" description="BTB" evidence="1">
    <location>
        <begin position="31"/>
        <end position="96"/>
    </location>
</feature>
<dbReference type="AlphaFoldDB" id="A0A8H6W421"/>
<organism evidence="2 3">
    <name type="scientific">Mycena indigotica</name>
    <dbReference type="NCBI Taxonomy" id="2126181"/>
    <lineage>
        <taxon>Eukaryota</taxon>
        <taxon>Fungi</taxon>
        <taxon>Dikarya</taxon>
        <taxon>Basidiomycota</taxon>
        <taxon>Agaricomycotina</taxon>
        <taxon>Agaricomycetes</taxon>
        <taxon>Agaricomycetidae</taxon>
        <taxon>Agaricales</taxon>
        <taxon>Marasmiineae</taxon>
        <taxon>Mycenaceae</taxon>
        <taxon>Mycena</taxon>
    </lineage>
</organism>
<evidence type="ECO:0000259" key="1">
    <source>
        <dbReference type="PROSITE" id="PS50097"/>
    </source>
</evidence>
<dbReference type="Proteomes" id="UP000636479">
    <property type="component" value="Unassembled WGS sequence"/>
</dbReference>
<dbReference type="GeneID" id="59347186"/>